<dbReference type="Pfam" id="PF03108">
    <property type="entry name" value="DBD_Tnp_Mut"/>
    <property type="match status" value="1"/>
</dbReference>
<keyword evidence="4" id="KW-1185">Reference proteome</keyword>
<reference evidence="3 4" key="1">
    <citation type="submission" date="2021-05" db="EMBL/GenBank/DDBJ databases">
        <title>Genome Assembly of Synthetic Allotetraploid Brassica napus Reveals Homoeologous Exchanges between Subgenomes.</title>
        <authorList>
            <person name="Davis J.T."/>
        </authorList>
    </citation>
    <scope>NUCLEOTIDE SEQUENCE [LARGE SCALE GENOMIC DNA]</scope>
    <source>
        <strain evidence="4">cv. Da-Ae</strain>
        <tissue evidence="3">Seedling</tissue>
    </source>
</reference>
<dbReference type="EMBL" id="JAGKQM010000012">
    <property type="protein sequence ID" value="KAH0899016.1"/>
    <property type="molecule type" value="Genomic_DNA"/>
</dbReference>
<proteinExistence type="predicted"/>
<protein>
    <recommendedName>
        <fullName evidence="2">Transposase MuDR plant domain-containing protein</fullName>
    </recommendedName>
</protein>
<gene>
    <name evidence="3" type="ORF">HID58_048584</name>
</gene>
<sequence>MGQLVRIPSGKWNKSTAGGWQFEGDPSEVEQYIVACTNENIESFTGLISEELIIGPECPIALTYQLPDTMLQGIASNSLPANIITSEDVEVVMSVQEWTNGVQLCITYGSLNVARYEFLCRTPFRVGDTTYLDGRVSEEDHVAMITYVPKNRRLNFIDFSTGVVGDDVIRCSETLLKHLFSEEKLVLLYRLSFEVEKARGFALCQRPGDENNPDETADNQPMAGDGYDGSRYFNPDSPETLMAKERRLSRGGEGGQSSYIDVTDDSDILAITTPMGSERLIIDGSSSKIVGYQGAAVGANNTDVVNVGLIFKCREDFKHHMAMYAIRKKLRFRNSRSALGGIVLQCFSHTCSWRVYAAILKNTQLYEYEVRDKKGNICNVNLTDKTFTCYEFQALLIPSPTPSQRLQGTKSGWIPSLENITVEVDPPARRPPGRPRKTRILSRGEFEVIPFVQMRGKKKRTMCSQCNQIVYLQTTDDLHYHNPQKSRLVRVAKGQWRKSAEGVWRFEHDSTVLGHDIIVGRNDHVEAVKGMVRGLRAETCLLLTFQLPQWLLEPDGATYSPTKHCDKCGRGDDDFRSRMEYIA</sequence>
<name>A0ABQ8B430_BRANA</name>
<evidence type="ECO:0000313" key="4">
    <source>
        <dbReference type="Proteomes" id="UP000824890"/>
    </source>
</evidence>
<comment type="caution">
    <text evidence="3">The sequence shown here is derived from an EMBL/GenBank/DDBJ whole genome shotgun (WGS) entry which is preliminary data.</text>
</comment>
<dbReference type="Proteomes" id="UP000824890">
    <property type="component" value="Unassembled WGS sequence"/>
</dbReference>
<dbReference type="InterPro" id="IPR004332">
    <property type="entry name" value="Transposase_MuDR"/>
</dbReference>
<organism evidence="3 4">
    <name type="scientific">Brassica napus</name>
    <name type="common">Rape</name>
    <dbReference type="NCBI Taxonomy" id="3708"/>
    <lineage>
        <taxon>Eukaryota</taxon>
        <taxon>Viridiplantae</taxon>
        <taxon>Streptophyta</taxon>
        <taxon>Embryophyta</taxon>
        <taxon>Tracheophyta</taxon>
        <taxon>Spermatophyta</taxon>
        <taxon>Magnoliopsida</taxon>
        <taxon>eudicotyledons</taxon>
        <taxon>Gunneridae</taxon>
        <taxon>Pentapetalae</taxon>
        <taxon>rosids</taxon>
        <taxon>malvids</taxon>
        <taxon>Brassicales</taxon>
        <taxon>Brassicaceae</taxon>
        <taxon>Brassiceae</taxon>
        <taxon>Brassica</taxon>
    </lineage>
</organism>
<accession>A0ABQ8B430</accession>
<evidence type="ECO:0000313" key="3">
    <source>
        <dbReference type="EMBL" id="KAH0899016.1"/>
    </source>
</evidence>
<evidence type="ECO:0000259" key="2">
    <source>
        <dbReference type="Pfam" id="PF03108"/>
    </source>
</evidence>
<feature type="domain" description="Transposase MuDR plant" evidence="2">
    <location>
        <begin position="305"/>
        <end position="366"/>
    </location>
</feature>
<feature type="region of interest" description="Disordered" evidence="1">
    <location>
        <begin position="206"/>
        <end position="230"/>
    </location>
</feature>
<evidence type="ECO:0000256" key="1">
    <source>
        <dbReference type="SAM" id="MobiDB-lite"/>
    </source>
</evidence>